<proteinExistence type="predicted"/>
<keyword evidence="2" id="KW-1185">Reference proteome</keyword>
<reference evidence="1 2" key="1">
    <citation type="journal article" date="2022" name="G3 (Bethesda)">
        <title>Whole-genome sequence and methylome profiling of the almond [Prunus dulcis (Mill.) D.A. Webb] cultivar 'Nonpareil'.</title>
        <authorList>
            <person name="D'Amico-Willman K.M."/>
            <person name="Ouma W.Z."/>
            <person name="Meulia T."/>
            <person name="Sideli G.M."/>
            <person name="Gradziel T.M."/>
            <person name="Fresnedo-Ramirez J."/>
        </authorList>
    </citation>
    <scope>NUCLEOTIDE SEQUENCE [LARGE SCALE GENOMIC DNA]</scope>
    <source>
        <strain evidence="1">Clone GOH B32 T37-40</strain>
    </source>
</reference>
<dbReference type="AlphaFoldDB" id="A0AAD4USW1"/>
<gene>
    <name evidence="1" type="ORF">L3X38_041337</name>
</gene>
<dbReference type="EMBL" id="JAJFAZ020000008">
    <property type="protein sequence ID" value="KAI5312164.1"/>
    <property type="molecule type" value="Genomic_DNA"/>
</dbReference>
<sequence>MRIAAREKLGYLTGDTSQPSKFSSTYNKWCTKNFRVNGWLIDSMSLDVMSRLIRLSTAKEIWDAMKKPTLMPAVDHLSGDRSPHSKSIHCDADMTERQTELDCLRVHFFLVGLDPQFDQVWGEILHKIPN</sequence>
<organism evidence="1 2">
    <name type="scientific">Prunus dulcis</name>
    <name type="common">Almond</name>
    <name type="synonym">Amygdalus dulcis</name>
    <dbReference type="NCBI Taxonomy" id="3755"/>
    <lineage>
        <taxon>Eukaryota</taxon>
        <taxon>Viridiplantae</taxon>
        <taxon>Streptophyta</taxon>
        <taxon>Embryophyta</taxon>
        <taxon>Tracheophyta</taxon>
        <taxon>Spermatophyta</taxon>
        <taxon>Magnoliopsida</taxon>
        <taxon>eudicotyledons</taxon>
        <taxon>Gunneridae</taxon>
        <taxon>Pentapetalae</taxon>
        <taxon>rosids</taxon>
        <taxon>fabids</taxon>
        <taxon>Rosales</taxon>
        <taxon>Rosaceae</taxon>
        <taxon>Amygdaloideae</taxon>
        <taxon>Amygdaleae</taxon>
        <taxon>Prunus</taxon>
    </lineage>
</organism>
<accession>A0AAD4USW1</accession>
<evidence type="ECO:0000313" key="2">
    <source>
        <dbReference type="Proteomes" id="UP001054821"/>
    </source>
</evidence>
<name>A0AAD4USW1_PRUDU</name>
<comment type="caution">
    <text evidence="1">The sequence shown here is derived from an EMBL/GenBank/DDBJ whole genome shotgun (WGS) entry which is preliminary data.</text>
</comment>
<protein>
    <submittedName>
        <fullName evidence="1">Uncharacterized protein</fullName>
    </submittedName>
</protein>
<dbReference type="PANTHER" id="PTHR37610:SF45">
    <property type="entry name" value="RETROTRANSPOSON GAG DOMAIN-CONTAINING PROTEIN"/>
    <property type="match status" value="1"/>
</dbReference>
<evidence type="ECO:0000313" key="1">
    <source>
        <dbReference type="EMBL" id="KAI5312164.1"/>
    </source>
</evidence>
<dbReference type="PANTHER" id="PTHR37610">
    <property type="entry name" value="CCHC-TYPE DOMAIN-CONTAINING PROTEIN"/>
    <property type="match status" value="1"/>
</dbReference>
<dbReference type="Proteomes" id="UP001054821">
    <property type="component" value="Chromosome 8"/>
</dbReference>